<keyword evidence="3" id="KW-1185">Reference proteome</keyword>
<protein>
    <submittedName>
        <fullName evidence="2">Acetate--CoA ligase family protein</fullName>
    </submittedName>
</protein>
<dbReference type="AlphaFoldDB" id="A0A9X1QXZ2"/>
<sequence length="684" mass="73253">MVNEELLKPKSIVVIGASNDIKKPGGNMLKNILSGGYKGKMSVVNPKEEKIQGIKSYASVVEIPETELAILAIAAKYCPATIKTLAEEKNTKAFIIISAGFGEGDEQGKLWEQEITETVNSVDGCLIGPNCIGVITESYKGVFTAPIPPFNPKGCDLISGSGATAVFIMEAGMALGVSFANVFSTGNAAQTTVEDILEYMDIHFNPETDSLVKLLYLETISNPKKLLKHASSLIKKGAKIAAIKAGSTAEGSRAATSHTGAIASSDMTVRALFHKAGIVYCSSREQLLSVAAIFNYKKLKGKNIAIITHAGGSAVMLADQLSKGGLKVPEISGPDAEKLKSFLYPGSSIANPIDFLATGTAEQLGIIIDYCEHKFENIDAMIVVFGSAGLFNVENVYNVLSVKLEICNKPIFPVLPSVVNAQREIQSFLKKGHIHFPDEVVLGKALAQVYNTSEPQPHKTSLPKIDIEKIRSVIDAASEGYLLPNQTVELLDAAGIPRVHEIVENSKEKLLKALGTMDFPVVMKVVGPLHKSDAQGVVLNIANKNEAAETFDILMKIDSATAVMVQPQIVGLELFVGVIKEPGFNHTILCGLGGIFIEVLNDVSARLSPISKNEAEKMVHSLRGYKLIQGARGKKGANEKIFIDIIQRLSALVEAAPEITEMDINPLIGTQRAITGVDARVRIG</sequence>
<dbReference type="Gene3D" id="3.30.1490.20">
    <property type="entry name" value="ATP-grasp fold, A domain"/>
    <property type="match status" value="1"/>
</dbReference>
<evidence type="ECO:0000313" key="2">
    <source>
        <dbReference type="EMBL" id="MCG2419143.1"/>
    </source>
</evidence>
<dbReference type="InterPro" id="IPR013815">
    <property type="entry name" value="ATP_grasp_subdomain_1"/>
</dbReference>
<dbReference type="InterPro" id="IPR036291">
    <property type="entry name" value="NAD(P)-bd_dom_sf"/>
</dbReference>
<gene>
    <name evidence="2" type="ORF">K8089_08925</name>
</gene>
<dbReference type="InterPro" id="IPR003781">
    <property type="entry name" value="CoA-bd"/>
</dbReference>
<feature type="domain" description="CoA-binding" evidence="1">
    <location>
        <begin position="6"/>
        <end position="101"/>
    </location>
</feature>
<dbReference type="RefSeq" id="WP_237602931.1">
    <property type="nucleotide sequence ID" value="NZ_JAIRBA010000015.1"/>
</dbReference>
<evidence type="ECO:0000259" key="1">
    <source>
        <dbReference type="SMART" id="SM00881"/>
    </source>
</evidence>
<dbReference type="GO" id="GO:0005524">
    <property type="term" value="F:ATP binding"/>
    <property type="evidence" value="ECO:0007669"/>
    <property type="project" value="InterPro"/>
</dbReference>
<dbReference type="SUPFAM" id="SSF52210">
    <property type="entry name" value="Succinyl-CoA synthetase domains"/>
    <property type="match status" value="2"/>
</dbReference>
<dbReference type="SUPFAM" id="SSF56059">
    <property type="entry name" value="Glutathione synthetase ATP-binding domain-like"/>
    <property type="match status" value="1"/>
</dbReference>
<dbReference type="InterPro" id="IPR016102">
    <property type="entry name" value="Succinyl-CoA_synth-like"/>
</dbReference>
<dbReference type="Pfam" id="PF13549">
    <property type="entry name" value="ATP-grasp_5"/>
    <property type="match status" value="1"/>
</dbReference>
<proteinExistence type="predicted"/>
<evidence type="ECO:0000313" key="3">
    <source>
        <dbReference type="Proteomes" id="UP001139461"/>
    </source>
</evidence>
<keyword evidence="2" id="KW-0436">Ligase</keyword>
<dbReference type="GO" id="GO:0016874">
    <property type="term" value="F:ligase activity"/>
    <property type="evidence" value="ECO:0007669"/>
    <property type="project" value="UniProtKB-KW"/>
</dbReference>
<comment type="caution">
    <text evidence="2">The sequence shown here is derived from an EMBL/GenBank/DDBJ whole genome shotgun (WGS) entry which is preliminary data.</text>
</comment>
<dbReference type="InterPro" id="IPR032875">
    <property type="entry name" value="Succ_CoA_lig_flav_dom"/>
</dbReference>
<reference evidence="2" key="1">
    <citation type="submission" date="2021-09" db="EMBL/GenBank/DDBJ databases">
        <title>Genome of Aequorivita sp. strain F47161.</title>
        <authorList>
            <person name="Wang Y."/>
        </authorList>
    </citation>
    <scope>NUCLEOTIDE SEQUENCE</scope>
    <source>
        <strain evidence="2">F47161</strain>
    </source>
</reference>
<dbReference type="SMART" id="SM00881">
    <property type="entry name" value="CoA_binding"/>
    <property type="match status" value="1"/>
</dbReference>
<dbReference type="PANTHER" id="PTHR42793">
    <property type="entry name" value="COA BINDING DOMAIN CONTAINING PROTEIN"/>
    <property type="match status" value="1"/>
</dbReference>
<dbReference type="Gene3D" id="3.30.470.20">
    <property type="entry name" value="ATP-grasp fold, B domain"/>
    <property type="match status" value="1"/>
</dbReference>
<dbReference type="Pfam" id="PF13607">
    <property type="entry name" value="Succ_CoA_lig"/>
    <property type="match status" value="1"/>
</dbReference>
<dbReference type="SUPFAM" id="SSF51735">
    <property type="entry name" value="NAD(P)-binding Rossmann-fold domains"/>
    <property type="match status" value="1"/>
</dbReference>
<organism evidence="2 3">
    <name type="scientific">Aequorivita vitellina</name>
    <dbReference type="NCBI Taxonomy" id="2874475"/>
    <lineage>
        <taxon>Bacteria</taxon>
        <taxon>Pseudomonadati</taxon>
        <taxon>Bacteroidota</taxon>
        <taxon>Flavobacteriia</taxon>
        <taxon>Flavobacteriales</taxon>
        <taxon>Flavobacteriaceae</taxon>
        <taxon>Aequorivita</taxon>
    </lineage>
</organism>
<dbReference type="EMBL" id="JAIRBA010000015">
    <property type="protein sequence ID" value="MCG2419143.1"/>
    <property type="molecule type" value="Genomic_DNA"/>
</dbReference>
<dbReference type="Gene3D" id="3.40.50.720">
    <property type="entry name" value="NAD(P)-binding Rossmann-like Domain"/>
    <property type="match status" value="1"/>
</dbReference>
<dbReference type="PANTHER" id="PTHR42793:SF1">
    <property type="entry name" value="PEPTIDYL-LYSINE N-ACETYLTRANSFERASE PATZ"/>
    <property type="match status" value="1"/>
</dbReference>
<dbReference type="Gene3D" id="3.40.50.261">
    <property type="entry name" value="Succinyl-CoA synthetase domains"/>
    <property type="match status" value="2"/>
</dbReference>
<name>A0A9X1QXZ2_9FLAO</name>
<dbReference type="Proteomes" id="UP001139461">
    <property type="component" value="Unassembled WGS sequence"/>
</dbReference>
<dbReference type="Pfam" id="PF13380">
    <property type="entry name" value="CoA_binding_2"/>
    <property type="match status" value="1"/>
</dbReference>
<accession>A0A9X1QXZ2</accession>